<reference evidence="1" key="1">
    <citation type="submission" date="2019-08" db="EMBL/GenBank/DDBJ databases">
        <authorList>
            <person name="Kucharzyk K."/>
            <person name="Murdoch R.W."/>
            <person name="Higgins S."/>
            <person name="Loffler F."/>
        </authorList>
    </citation>
    <scope>NUCLEOTIDE SEQUENCE</scope>
</reference>
<dbReference type="Pfam" id="PF22945">
    <property type="entry name" value="LEM-3_GIY-YIG"/>
    <property type="match status" value="1"/>
</dbReference>
<dbReference type="AlphaFoldDB" id="A0A644VVP7"/>
<evidence type="ECO:0008006" key="2">
    <source>
        <dbReference type="Google" id="ProtNLM"/>
    </source>
</evidence>
<proteinExistence type="predicted"/>
<name>A0A644VVP7_9ZZZZ</name>
<accession>A0A644VVP7</accession>
<comment type="caution">
    <text evidence="1">The sequence shown here is derived from an EMBL/GenBank/DDBJ whole genome shotgun (WGS) entry which is preliminary data.</text>
</comment>
<gene>
    <name evidence="1" type="ORF">SDC9_40576</name>
</gene>
<dbReference type="EMBL" id="VSSQ01000427">
    <property type="protein sequence ID" value="MPL94423.1"/>
    <property type="molecule type" value="Genomic_DNA"/>
</dbReference>
<organism evidence="1">
    <name type="scientific">bioreactor metagenome</name>
    <dbReference type="NCBI Taxonomy" id="1076179"/>
    <lineage>
        <taxon>unclassified sequences</taxon>
        <taxon>metagenomes</taxon>
        <taxon>ecological metagenomes</taxon>
    </lineage>
</organism>
<sequence length="250" mass="29216">MNSFDEKTIQALCYYVYMLVDPFNNKPFYIGKGRGNRVFDHLNCSLKDVDNENVKYSTIRNIIDRNQKVKHYIVRHGLTERNAFEVEAALIDIMNYQGCELTNEVSGHNSFNRGLMTSEEIKRLYNAEPLMSIESDFVIININKKYKRGNESQSIYDSTKETWSIDARKKDQIKYVLSEFRGLIVEVFEVDHWYEKERGYTSRSAKFGQTKIGYGFNGKVAPDKIRNKYINKSIKHIKKRGAASVIRYNI</sequence>
<protein>
    <recommendedName>
        <fullName evidence="2">GIY-YIG domain-containing protein</fullName>
    </recommendedName>
</protein>
<dbReference type="CDD" id="cd10440">
    <property type="entry name" value="GIY-YIG_COG3680"/>
    <property type="match status" value="1"/>
</dbReference>
<evidence type="ECO:0000313" key="1">
    <source>
        <dbReference type="EMBL" id="MPL94423.1"/>
    </source>
</evidence>